<evidence type="ECO:0000313" key="4">
    <source>
        <dbReference type="Proteomes" id="UP000624279"/>
    </source>
</evidence>
<dbReference type="RefSeq" id="WP_186942135.1">
    <property type="nucleotide sequence ID" value="NZ_JACOGA010000009.1"/>
</dbReference>
<evidence type="ECO:0000313" key="3">
    <source>
        <dbReference type="EMBL" id="MBC3874109.1"/>
    </source>
</evidence>
<reference evidence="3 4" key="1">
    <citation type="submission" date="2020-08" db="EMBL/GenBank/DDBJ databases">
        <title>Novel species isolated from subtropical streams in China.</title>
        <authorList>
            <person name="Lu H."/>
        </authorList>
    </citation>
    <scope>NUCLEOTIDE SEQUENCE [LARGE SCALE GENOMIC DNA]</scope>
    <source>
        <strain evidence="3 4">LX15W</strain>
    </source>
</reference>
<dbReference type="InterPro" id="IPR029069">
    <property type="entry name" value="HotDog_dom_sf"/>
</dbReference>
<protein>
    <submittedName>
        <fullName evidence="3">Acyl-CoA thioesterase</fullName>
    </submittedName>
</protein>
<evidence type="ECO:0000256" key="1">
    <source>
        <dbReference type="ARBA" id="ARBA00005953"/>
    </source>
</evidence>
<dbReference type="Pfam" id="PF13279">
    <property type="entry name" value="4HBT_2"/>
    <property type="match status" value="1"/>
</dbReference>
<organism evidence="3 4">
    <name type="scientific">Undibacterium flavidum</name>
    <dbReference type="NCBI Taxonomy" id="2762297"/>
    <lineage>
        <taxon>Bacteria</taxon>
        <taxon>Pseudomonadati</taxon>
        <taxon>Pseudomonadota</taxon>
        <taxon>Betaproteobacteria</taxon>
        <taxon>Burkholderiales</taxon>
        <taxon>Oxalobacteraceae</taxon>
        <taxon>Undibacterium</taxon>
    </lineage>
</organism>
<dbReference type="EMBL" id="JACOGA010000009">
    <property type="protein sequence ID" value="MBC3874109.1"/>
    <property type="molecule type" value="Genomic_DNA"/>
</dbReference>
<sequence length="148" mass="17145">MSKIIRKNKQTSKWFAETELQVQFFDLDPMQIVWHGNYVKYLEIVRCALLDKINYNYEQMRASGYAWPVIDMQLRYVASASFGQKLKLRAEIVEWENRLVINYLISDASSGQRLTRASTTQVAVDIHKGEMCFVSPPILFEKLGISAC</sequence>
<dbReference type="PANTHER" id="PTHR31793">
    <property type="entry name" value="4-HYDROXYBENZOYL-COA THIOESTERASE FAMILY MEMBER"/>
    <property type="match status" value="1"/>
</dbReference>
<dbReference type="PANTHER" id="PTHR31793:SF27">
    <property type="entry name" value="NOVEL THIOESTERASE SUPERFAMILY DOMAIN AND SAPOSIN A-TYPE DOMAIN CONTAINING PROTEIN (0610012H03RIK)"/>
    <property type="match status" value="1"/>
</dbReference>
<dbReference type="Gene3D" id="3.10.129.10">
    <property type="entry name" value="Hotdog Thioesterase"/>
    <property type="match status" value="1"/>
</dbReference>
<dbReference type="Proteomes" id="UP000624279">
    <property type="component" value="Unassembled WGS sequence"/>
</dbReference>
<evidence type="ECO:0000256" key="2">
    <source>
        <dbReference type="ARBA" id="ARBA00022801"/>
    </source>
</evidence>
<dbReference type="CDD" id="cd00586">
    <property type="entry name" value="4HBT"/>
    <property type="match status" value="1"/>
</dbReference>
<dbReference type="InterPro" id="IPR050563">
    <property type="entry name" value="4-hydroxybenzoyl-CoA_TE"/>
</dbReference>
<gene>
    <name evidence="3" type="ORF">H8K55_10945</name>
</gene>
<accession>A0ABR6YC36</accession>
<comment type="similarity">
    <text evidence="1">Belongs to the 4-hydroxybenzoyl-CoA thioesterase family.</text>
</comment>
<keyword evidence="2" id="KW-0378">Hydrolase</keyword>
<proteinExistence type="inferred from homology"/>
<keyword evidence="4" id="KW-1185">Reference proteome</keyword>
<comment type="caution">
    <text evidence="3">The sequence shown here is derived from an EMBL/GenBank/DDBJ whole genome shotgun (WGS) entry which is preliminary data.</text>
</comment>
<name>A0ABR6YC36_9BURK</name>
<dbReference type="SUPFAM" id="SSF54637">
    <property type="entry name" value="Thioesterase/thiol ester dehydrase-isomerase"/>
    <property type="match status" value="1"/>
</dbReference>